<dbReference type="Proteomes" id="UP000516738">
    <property type="component" value="Segment"/>
</dbReference>
<evidence type="ECO:0000313" key="2">
    <source>
        <dbReference type="Proteomes" id="UP000516738"/>
    </source>
</evidence>
<proteinExistence type="predicted"/>
<protein>
    <submittedName>
        <fullName evidence="1">Uncharacterized protein</fullName>
    </submittedName>
</protein>
<gene>
    <name evidence="1" type="primary">93</name>
    <name evidence="1" type="ORF">SEA_SIENNA_93</name>
</gene>
<dbReference type="Pfam" id="PF23850">
    <property type="entry name" value="DUF7213"/>
    <property type="match status" value="1"/>
</dbReference>
<organism evidence="1 2">
    <name type="scientific">Gordonia phage Sienna</name>
    <dbReference type="NCBI Taxonomy" id="2759396"/>
    <lineage>
        <taxon>Viruses</taxon>
        <taxon>Duplodnaviria</taxon>
        <taxon>Heunggongvirae</taxon>
        <taxon>Uroviricota</taxon>
        <taxon>Caudoviricetes</taxon>
        <taxon>Terapinvirus</taxon>
        <taxon>Terapinvirus terapin</taxon>
    </lineage>
</organism>
<accession>A0A7L7SM35</accession>
<evidence type="ECO:0000313" key="1">
    <source>
        <dbReference type="EMBL" id="QOC56238.1"/>
    </source>
</evidence>
<dbReference type="EMBL" id="MT771345">
    <property type="protein sequence ID" value="QOC56238.1"/>
    <property type="molecule type" value="Genomic_DNA"/>
</dbReference>
<name>A0A7L7SM35_9CAUD</name>
<dbReference type="InterPro" id="IPR055637">
    <property type="entry name" value="DUF7213"/>
</dbReference>
<sequence length="142" mass="15861">MSTEDLLAQAEQRLTVSRLGKSHYHETDQDLVVIQRLVEEVRRLQNPPLVAVEAPLGLEDRKFKANEKLAEVVNELTALRDEEHPEDLGEEPEIATCWVLCVGYEDMSGGGSVTIFPKDERQAGWKTSGILGECLNGMEGER</sequence>
<reference evidence="1 2" key="1">
    <citation type="submission" date="2020-07" db="EMBL/GenBank/DDBJ databases">
        <authorList>
            <person name="Bortz R.L."/>
            <person name="Azar A."/>
            <person name="Bigley D.P."/>
            <person name="Brower T.S."/>
            <person name="Grinkewitz S."/>
            <person name="Hileman B.A."/>
            <person name="Kistler A."/>
            <person name="Lapat C.L."/>
            <person name="Murphey C.P."/>
            <person name="Rahman A."/>
            <person name="Strauss J.R."/>
            <person name="Taylor J.L."/>
            <person name="Butela K.A."/>
            <person name="Garlena R.A."/>
            <person name="Russell D.A."/>
            <person name="Pope W.H."/>
            <person name="Jacobs-Sera D."/>
            <person name="Hatfull G.F."/>
        </authorList>
    </citation>
    <scope>NUCLEOTIDE SEQUENCE [LARGE SCALE GENOMIC DNA]</scope>
</reference>